<evidence type="ECO:0000256" key="7">
    <source>
        <dbReference type="ARBA" id="ARBA00033711"/>
    </source>
</evidence>
<dbReference type="KEGG" id="dmr:Deima_1990"/>
<dbReference type="EMBL" id="CP002454">
    <property type="protein sequence ID" value="ADV67635.1"/>
    <property type="molecule type" value="Genomic_DNA"/>
</dbReference>
<comment type="similarity">
    <text evidence="2">Belongs to the ComB family.</text>
</comment>
<protein>
    <recommendedName>
        <fullName evidence="4">Probable 2-phosphosulfolactate phosphatase</fullName>
        <ecNumber evidence="3">3.1.3.71</ecNumber>
    </recommendedName>
</protein>
<dbReference type="EC" id="3.1.3.71" evidence="3"/>
<dbReference type="GO" id="GO:0050545">
    <property type="term" value="F:sulfopyruvate decarboxylase activity"/>
    <property type="evidence" value="ECO:0007669"/>
    <property type="project" value="TreeGrafter"/>
</dbReference>
<dbReference type="eggNOG" id="COG2045">
    <property type="taxonomic scope" value="Bacteria"/>
</dbReference>
<dbReference type="InterPro" id="IPR036702">
    <property type="entry name" value="ComB-like_sf"/>
</dbReference>
<dbReference type="Gene3D" id="3.90.1560.10">
    <property type="entry name" value="ComB-like"/>
    <property type="match status" value="1"/>
</dbReference>
<evidence type="ECO:0000256" key="3">
    <source>
        <dbReference type="ARBA" id="ARBA00012953"/>
    </source>
</evidence>
<dbReference type="OrthoDB" id="4913at2"/>
<comment type="cofactor">
    <cofactor evidence="1">
        <name>Mg(2+)</name>
        <dbReference type="ChEBI" id="CHEBI:18420"/>
    </cofactor>
</comment>
<dbReference type="RefSeq" id="WP_013557140.1">
    <property type="nucleotide sequence ID" value="NC_014958.1"/>
</dbReference>
<reference evidence="9" key="2">
    <citation type="submission" date="2011-01" db="EMBL/GenBank/DDBJ databases">
        <title>The complete genome of Deinococcus maricopensis DSM 21211.</title>
        <authorList>
            <consortium name="US DOE Joint Genome Institute (JGI-PGF)"/>
            <person name="Lucas S."/>
            <person name="Copeland A."/>
            <person name="Lapidus A."/>
            <person name="Goodwin L."/>
            <person name="Pitluck S."/>
            <person name="Kyrpides N."/>
            <person name="Mavromatis K."/>
            <person name="Pagani I."/>
            <person name="Ivanova N."/>
            <person name="Ovchinnikova G."/>
            <person name="Zeytun A."/>
            <person name="Detter J.C."/>
            <person name="Han C."/>
            <person name="Land M."/>
            <person name="Hauser L."/>
            <person name="Markowitz V."/>
            <person name="Cheng J.-F."/>
            <person name="Hugenholtz P."/>
            <person name="Woyke T."/>
            <person name="Wu D."/>
            <person name="Pukall R."/>
            <person name="Gehrich-Schroeter G."/>
            <person name="Brambilla E."/>
            <person name="Klenk H.-P."/>
            <person name="Eisen J.A."/>
        </authorList>
    </citation>
    <scope>NUCLEOTIDE SEQUENCE [LARGE SCALE GENOMIC DNA]</scope>
    <source>
        <strain evidence="9">DSM 21211 / LMG 22137 / NRRL B-23946 / LB-34</strain>
    </source>
</reference>
<keyword evidence="6" id="KW-0460">Magnesium</keyword>
<dbReference type="InterPro" id="IPR005238">
    <property type="entry name" value="ComB-like"/>
</dbReference>
<dbReference type="GO" id="GO:0000287">
    <property type="term" value="F:magnesium ion binding"/>
    <property type="evidence" value="ECO:0007669"/>
    <property type="project" value="InterPro"/>
</dbReference>
<dbReference type="AlphaFoldDB" id="E8U996"/>
<keyword evidence="5" id="KW-0378">Hydrolase</keyword>
<dbReference type="Proteomes" id="UP000008635">
    <property type="component" value="Chromosome"/>
</dbReference>
<evidence type="ECO:0000256" key="1">
    <source>
        <dbReference type="ARBA" id="ARBA00001946"/>
    </source>
</evidence>
<evidence type="ECO:0000256" key="6">
    <source>
        <dbReference type="ARBA" id="ARBA00022842"/>
    </source>
</evidence>
<dbReference type="GO" id="GO:0050532">
    <property type="term" value="F:2-phosphosulfolactate phosphatase activity"/>
    <property type="evidence" value="ECO:0007669"/>
    <property type="project" value="UniProtKB-EC"/>
</dbReference>
<organism evidence="8 9">
    <name type="scientific">Deinococcus maricopensis (strain DSM 21211 / LMG 22137 / NRRL B-23946 / LB-34)</name>
    <dbReference type="NCBI Taxonomy" id="709986"/>
    <lineage>
        <taxon>Bacteria</taxon>
        <taxon>Thermotogati</taxon>
        <taxon>Deinococcota</taxon>
        <taxon>Deinococci</taxon>
        <taxon>Deinococcales</taxon>
        <taxon>Deinococcaceae</taxon>
        <taxon>Deinococcus</taxon>
    </lineage>
</organism>
<evidence type="ECO:0000313" key="8">
    <source>
        <dbReference type="EMBL" id="ADV67635.1"/>
    </source>
</evidence>
<dbReference type="SUPFAM" id="SSF142823">
    <property type="entry name" value="ComB-like"/>
    <property type="match status" value="1"/>
</dbReference>
<evidence type="ECO:0000256" key="5">
    <source>
        <dbReference type="ARBA" id="ARBA00022801"/>
    </source>
</evidence>
<reference evidence="8 9" key="1">
    <citation type="journal article" date="2011" name="Stand. Genomic Sci.">
        <title>Complete genome sequence of Deinococcus maricopensis type strain (LB-34).</title>
        <authorList>
            <person name="Pukall R."/>
            <person name="Zeytun A."/>
            <person name="Lucas S."/>
            <person name="Lapidus A."/>
            <person name="Hammon N."/>
            <person name="Deshpande S."/>
            <person name="Nolan M."/>
            <person name="Cheng J.F."/>
            <person name="Pitluck S."/>
            <person name="Liolios K."/>
            <person name="Pagani I."/>
            <person name="Mikhailova N."/>
            <person name="Ivanova N."/>
            <person name="Mavromatis K."/>
            <person name="Pati A."/>
            <person name="Tapia R."/>
            <person name="Han C."/>
            <person name="Goodwin L."/>
            <person name="Chen A."/>
            <person name="Palaniappan K."/>
            <person name="Land M."/>
            <person name="Hauser L."/>
            <person name="Chang Y.J."/>
            <person name="Jeffries C.D."/>
            <person name="Brambilla E.M."/>
            <person name="Rohde M."/>
            <person name="Goker M."/>
            <person name="Detter J.C."/>
            <person name="Woyke T."/>
            <person name="Bristow J."/>
            <person name="Eisen J.A."/>
            <person name="Markowitz V."/>
            <person name="Hugenholtz P."/>
            <person name="Kyrpides N.C."/>
            <person name="Klenk H.P."/>
        </authorList>
    </citation>
    <scope>NUCLEOTIDE SEQUENCE [LARGE SCALE GENOMIC DNA]</scope>
    <source>
        <strain evidence="9">DSM 21211 / LMG 22137 / NRRL B-23946 / LB-34</strain>
    </source>
</reference>
<name>E8U996_DEIML</name>
<evidence type="ECO:0000256" key="2">
    <source>
        <dbReference type="ARBA" id="ARBA00009997"/>
    </source>
</evidence>
<sequence>MQLTLDLLPRTGAQDVVLLVDVLRATTCAPIVLDVRTRSTPDPRLHVTASLQAARTYAAANDLLLAGERDGLPPQGFHLSASPAQLRAATLERDTVFTSENGPRALDVLTETGAPRTLLLGSFQNAPAAARAALDLATSEIRVVCAGVRGEEATEDIVCAALITDLIEREARVRAVPLNVGGSAHLARTLLRAYPDPQEALAQSRSGQTLMRLGLHEDLAVASLIGQTPTVPVLAHITRQHEHAVHTFTALARPTETPTV</sequence>
<dbReference type="PANTHER" id="PTHR37311">
    <property type="entry name" value="2-PHOSPHOSULFOLACTATE PHOSPHATASE-RELATED"/>
    <property type="match status" value="1"/>
</dbReference>
<comment type="catalytic activity">
    <reaction evidence="7">
        <text>(2R)-O-phospho-3-sulfolactate + H2O = (2R)-3-sulfolactate + phosphate</text>
        <dbReference type="Rhea" id="RHEA:23416"/>
        <dbReference type="ChEBI" id="CHEBI:15377"/>
        <dbReference type="ChEBI" id="CHEBI:15597"/>
        <dbReference type="ChEBI" id="CHEBI:43474"/>
        <dbReference type="ChEBI" id="CHEBI:58738"/>
        <dbReference type="EC" id="3.1.3.71"/>
    </reaction>
</comment>
<evidence type="ECO:0000256" key="4">
    <source>
        <dbReference type="ARBA" id="ARBA00021948"/>
    </source>
</evidence>
<evidence type="ECO:0000313" key="9">
    <source>
        <dbReference type="Proteomes" id="UP000008635"/>
    </source>
</evidence>
<keyword evidence="9" id="KW-1185">Reference proteome</keyword>
<dbReference type="HOGENOM" id="CLU_070028_0_0_0"/>
<gene>
    <name evidence="8" type="ordered locus">Deima_1990</name>
</gene>
<accession>E8U996</accession>
<proteinExistence type="inferred from homology"/>
<dbReference type="STRING" id="709986.Deima_1990"/>
<dbReference type="Pfam" id="PF04029">
    <property type="entry name" value="2-ph_phosp"/>
    <property type="match status" value="1"/>
</dbReference>
<dbReference type="PANTHER" id="PTHR37311:SF1">
    <property type="entry name" value="2-PHOSPHOSULFOLACTATE PHOSPHATASE-RELATED"/>
    <property type="match status" value="1"/>
</dbReference>